<gene>
    <name evidence="1" type="ORF">Q8A49_03800</name>
</gene>
<proteinExistence type="predicted"/>
<name>A0ABU7KKF1_9ACTN</name>
<dbReference type="EMBL" id="JAUUCC010000006">
    <property type="protein sequence ID" value="MEE2049612.1"/>
    <property type="molecule type" value="Genomic_DNA"/>
</dbReference>
<accession>A0ABU7KKF1</accession>
<dbReference type="Proteomes" id="UP001348641">
    <property type="component" value="Unassembled WGS sequence"/>
</dbReference>
<comment type="caution">
    <text evidence="1">The sequence shown here is derived from an EMBL/GenBank/DDBJ whole genome shotgun (WGS) entry which is preliminary data.</text>
</comment>
<reference evidence="1 2" key="1">
    <citation type="submission" date="2023-07" db="EMBL/GenBank/DDBJ databases">
        <authorList>
            <person name="Girao M."/>
            <person name="Carvalho M.F."/>
        </authorList>
    </citation>
    <scope>NUCLEOTIDE SEQUENCE [LARGE SCALE GENOMIC DNA]</scope>
    <source>
        <strain evidence="1 2">66/93</strain>
    </source>
</reference>
<protein>
    <submittedName>
        <fullName evidence="1">DUF6153 family protein</fullName>
    </submittedName>
</protein>
<evidence type="ECO:0000313" key="2">
    <source>
        <dbReference type="Proteomes" id="UP001348641"/>
    </source>
</evidence>
<dbReference type="RefSeq" id="WP_330156876.1">
    <property type="nucleotide sequence ID" value="NZ_BAAAJA010000005.1"/>
</dbReference>
<evidence type="ECO:0000313" key="1">
    <source>
        <dbReference type="EMBL" id="MEE2049612.1"/>
    </source>
</evidence>
<organism evidence="1 2">
    <name type="scientific">Nocardiopsis tropica</name>
    <dbReference type="NCBI Taxonomy" id="109330"/>
    <lineage>
        <taxon>Bacteria</taxon>
        <taxon>Bacillati</taxon>
        <taxon>Actinomycetota</taxon>
        <taxon>Actinomycetes</taxon>
        <taxon>Streptosporangiales</taxon>
        <taxon>Nocardiopsidaceae</taxon>
        <taxon>Nocardiopsis</taxon>
    </lineage>
</organism>
<sequence length="116" mass="11842">MALALLFLSHHGLMVWESSTGPGHGAHSAAVSDGDHSADAFVAMEAGHGAPSKVGHPDCTVSKAGGLNSKTELALPAPLPVSEALLRPALLPPPPLFAHSPLPKPPDLAELSILRI</sequence>